<organism evidence="2 3">
    <name type="scientific">Drosophila simulans</name>
    <name type="common">Fruit fly</name>
    <dbReference type="NCBI Taxonomy" id="7240"/>
    <lineage>
        <taxon>Eukaryota</taxon>
        <taxon>Metazoa</taxon>
        <taxon>Ecdysozoa</taxon>
        <taxon>Arthropoda</taxon>
        <taxon>Hexapoda</taxon>
        <taxon>Insecta</taxon>
        <taxon>Pterygota</taxon>
        <taxon>Neoptera</taxon>
        <taxon>Endopterygota</taxon>
        <taxon>Diptera</taxon>
        <taxon>Brachycera</taxon>
        <taxon>Muscomorpha</taxon>
        <taxon>Ephydroidea</taxon>
        <taxon>Drosophilidae</taxon>
        <taxon>Drosophila</taxon>
        <taxon>Sophophora</taxon>
    </lineage>
</organism>
<dbReference type="STRING" id="7240.B4QAU4"/>
<dbReference type="EMBL" id="CM000362">
    <property type="protein sequence ID" value="EDX07495.1"/>
    <property type="molecule type" value="Genomic_DNA"/>
</dbReference>
<gene>
    <name evidence="2" type="primary">Dsim\GD11272</name>
    <name evidence="2" type="ORF">Dsim_GD11272</name>
</gene>
<protein>
    <submittedName>
        <fullName evidence="2">GD11272</fullName>
    </submittedName>
</protein>
<dbReference type="AlphaFoldDB" id="B4QAU4"/>
<dbReference type="OrthoDB" id="6777263at2759"/>
<dbReference type="PhylomeDB" id="B4QAU4"/>
<dbReference type="OMA" id="KNTINCN"/>
<dbReference type="GO" id="GO:0005737">
    <property type="term" value="C:cytoplasm"/>
    <property type="evidence" value="ECO:0007669"/>
    <property type="project" value="EnsemblMetazoa"/>
</dbReference>
<dbReference type="GO" id="GO:0003723">
    <property type="term" value="F:RNA binding"/>
    <property type="evidence" value="ECO:0007669"/>
    <property type="project" value="EnsemblMetazoa"/>
</dbReference>
<evidence type="ECO:0000313" key="3">
    <source>
        <dbReference type="Proteomes" id="UP000000304"/>
    </source>
</evidence>
<feature type="compositionally biased region" description="Polar residues" evidence="1">
    <location>
        <begin position="1"/>
        <end position="12"/>
    </location>
</feature>
<evidence type="ECO:0000256" key="1">
    <source>
        <dbReference type="SAM" id="MobiDB-lite"/>
    </source>
</evidence>
<dbReference type="HOGENOM" id="CLU_2029117_0_0_1"/>
<proteinExistence type="predicted"/>
<keyword evidence="3" id="KW-1185">Reference proteome</keyword>
<feature type="region of interest" description="Disordered" evidence="1">
    <location>
        <begin position="1"/>
        <end position="122"/>
    </location>
</feature>
<feature type="compositionally biased region" description="Low complexity" evidence="1">
    <location>
        <begin position="25"/>
        <end position="84"/>
    </location>
</feature>
<feature type="compositionally biased region" description="Polar residues" evidence="1">
    <location>
        <begin position="111"/>
        <end position="122"/>
    </location>
</feature>
<dbReference type="Proteomes" id="UP000000304">
    <property type="component" value="Chromosome 2R"/>
</dbReference>
<sequence length="122" mass="13340">MKSQPNSSNNFLPNHGASECQNGKNINPNYYYNSNGSSKVNQQQIQQSQPNLPPQLSGHNNNSSNSSRASNMNNTSSHNNCNSNFHPVGEKNSNDVSFISSYRLGPMDGQKSANSNNINITH</sequence>
<name>B4QAU4_DROSI</name>
<accession>B4QAU4</accession>
<dbReference type="Bgee" id="FBgn0183021">
    <property type="expression patterns" value="Expressed in embryo and 3 other cell types or tissues"/>
</dbReference>
<evidence type="ECO:0000313" key="2">
    <source>
        <dbReference type="EMBL" id="EDX07495.1"/>
    </source>
</evidence>
<reference evidence="2 3" key="1">
    <citation type="journal article" date="2007" name="Nature">
        <title>Evolution of genes and genomes on the Drosophila phylogeny.</title>
        <authorList>
            <consortium name="Drosophila 12 Genomes Consortium"/>
            <person name="Clark A.G."/>
            <person name="Eisen M.B."/>
            <person name="Smith D.R."/>
            <person name="Bergman C.M."/>
            <person name="Oliver B."/>
            <person name="Markow T.A."/>
            <person name="Kaufman T.C."/>
            <person name="Kellis M."/>
            <person name="Gelbart W."/>
            <person name="Iyer V.N."/>
            <person name="Pollard D.A."/>
            <person name="Sackton T.B."/>
            <person name="Larracuente A.M."/>
            <person name="Singh N.D."/>
            <person name="Abad J.P."/>
            <person name="Abt D.N."/>
            <person name="Adryan B."/>
            <person name="Aguade M."/>
            <person name="Akashi H."/>
            <person name="Anderson W.W."/>
            <person name="Aquadro C.F."/>
            <person name="Ardell D.H."/>
            <person name="Arguello R."/>
            <person name="Artieri C.G."/>
            <person name="Barbash D.A."/>
            <person name="Barker D."/>
            <person name="Barsanti P."/>
            <person name="Batterham P."/>
            <person name="Batzoglou S."/>
            <person name="Begun D."/>
            <person name="Bhutkar A."/>
            <person name="Blanco E."/>
            <person name="Bosak S.A."/>
            <person name="Bradley R.K."/>
            <person name="Brand A.D."/>
            <person name="Brent M.R."/>
            <person name="Brooks A.N."/>
            <person name="Brown R.H."/>
            <person name="Butlin R.K."/>
            <person name="Caggese C."/>
            <person name="Calvi B.R."/>
            <person name="Bernardo de Carvalho A."/>
            <person name="Caspi A."/>
            <person name="Castrezana S."/>
            <person name="Celniker S.E."/>
            <person name="Chang J.L."/>
            <person name="Chapple C."/>
            <person name="Chatterji S."/>
            <person name="Chinwalla A."/>
            <person name="Civetta A."/>
            <person name="Clifton S.W."/>
            <person name="Comeron J.M."/>
            <person name="Costello J.C."/>
            <person name="Coyne J.A."/>
            <person name="Daub J."/>
            <person name="David R.G."/>
            <person name="Delcher A.L."/>
            <person name="Delehaunty K."/>
            <person name="Do C.B."/>
            <person name="Ebling H."/>
            <person name="Edwards K."/>
            <person name="Eickbush T."/>
            <person name="Evans J.D."/>
            <person name="Filipski A."/>
            <person name="Findeiss S."/>
            <person name="Freyhult E."/>
            <person name="Fulton L."/>
            <person name="Fulton R."/>
            <person name="Garcia A.C."/>
            <person name="Gardiner A."/>
            <person name="Garfield D.A."/>
            <person name="Garvin B.E."/>
            <person name="Gibson G."/>
            <person name="Gilbert D."/>
            <person name="Gnerre S."/>
            <person name="Godfrey J."/>
            <person name="Good R."/>
            <person name="Gotea V."/>
            <person name="Gravely B."/>
            <person name="Greenberg A.J."/>
            <person name="Griffiths-Jones S."/>
            <person name="Gross S."/>
            <person name="Guigo R."/>
            <person name="Gustafson E.A."/>
            <person name="Haerty W."/>
            <person name="Hahn M.W."/>
            <person name="Halligan D.L."/>
            <person name="Halpern A.L."/>
            <person name="Halter G.M."/>
            <person name="Han M.V."/>
            <person name="Heger A."/>
            <person name="Hillier L."/>
            <person name="Hinrichs A.S."/>
            <person name="Holmes I."/>
            <person name="Hoskins R.A."/>
            <person name="Hubisz M.J."/>
            <person name="Hultmark D."/>
            <person name="Huntley M.A."/>
            <person name="Jaffe D.B."/>
            <person name="Jagadeeshan S."/>
            <person name="Jeck W.R."/>
            <person name="Johnson J."/>
            <person name="Jones C.D."/>
            <person name="Jordan W.C."/>
            <person name="Karpen G.H."/>
            <person name="Kataoka E."/>
            <person name="Keightley P.D."/>
            <person name="Kheradpour P."/>
            <person name="Kirkness E.F."/>
            <person name="Koerich L.B."/>
            <person name="Kristiansen K."/>
            <person name="Kudrna D."/>
            <person name="Kulathinal R.J."/>
            <person name="Kumar S."/>
            <person name="Kwok R."/>
            <person name="Lander E."/>
            <person name="Langley C.H."/>
            <person name="Lapoint R."/>
            <person name="Lazzaro B.P."/>
            <person name="Lee S.J."/>
            <person name="Levesque L."/>
            <person name="Li R."/>
            <person name="Lin C.F."/>
            <person name="Lin M.F."/>
            <person name="Lindblad-Toh K."/>
            <person name="Llopart A."/>
            <person name="Long M."/>
            <person name="Low L."/>
            <person name="Lozovsky E."/>
            <person name="Lu J."/>
            <person name="Luo M."/>
            <person name="Machado C.A."/>
            <person name="Makalowski W."/>
            <person name="Marzo M."/>
            <person name="Matsuda M."/>
            <person name="Matzkin L."/>
            <person name="McAllister B."/>
            <person name="McBride C.S."/>
            <person name="McKernan B."/>
            <person name="McKernan K."/>
            <person name="Mendez-Lago M."/>
            <person name="Minx P."/>
            <person name="Mollenhauer M.U."/>
            <person name="Montooth K."/>
            <person name="Mount S.M."/>
            <person name="Mu X."/>
            <person name="Myers E."/>
            <person name="Negre B."/>
            <person name="Newfeld S."/>
            <person name="Nielsen R."/>
            <person name="Noor M.A."/>
            <person name="O'Grady P."/>
            <person name="Pachter L."/>
            <person name="Papaceit M."/>
            <person name="Parisi M.J."/>
            <person name="Parisi M."/>
            <person name="Parts L."/>
            <person name="Pedersen J.S."/>
            <person name="Pesole G."/>
            <person name="Phillippy A.M."/>
            <person name="Ponting C.P."/>
            <person name="Pop M."/>
            <person name="Porcelli D."/>
            <person name="Powell J.R."/>
            <person name="Prohaska S."/>
            <person name="Pruitt K."/>
            <person name="Puig M."/>
            <person name="Quesneville H."/>
            <person name="Ram K.R."/>
            <person name="Rand D."/>
            <person name="Rasmussen M.D."/>
            <person name="Reed L.K."/>
            <person name="Reenan R."/>
            <person name="Reily A."/>
            <person name="Remington K.A."/>
            <person name="Rieger T.T."/>
            <person name="Ritchie M.G."/>
            <person name="Robin C."/>
            <person name="Rogers Y.H."/>
            <person name="Rohde C."/>
            <person name="Rozas J."/>
            <person name="Rubenfield M.J."/>
            <person name="Ruiz A."/>
            <person name="Russo S."/>
            <person name="Salzberg S.L."/>
            <person name="Sanchez-Gracia A."/>
            <person name="Saranga D.J."/>
            <person name="Sato H."/>
            <person name="Schaeffer S.W."/>
            <person name="Schatz M.C."/>
            <person name="Schlenke T."/>
            <person name="Schwartz R."/>
            <person name="Segarra C."/>
            <person name="Singh R.S."/>
            <person name="Sirot L."/>
            <person name="Sirota M."/>
            <person name="Sisneros N.B."/>
            <person name="Smith C.D."/>
            <person name="Smith T.F."/>
            <person name="Spieth J."/>
            <person name="Stage D.E."/>
            <person name="Stark A."/>
            <person name="Stephan W."/>
            <person name="Strausberg R.L."/>
            <person name="Strempel S."/>
            <person name="Sturgill D."/>
            <person name="Sutton G."/>
            <person name="Sutton G.G."/>
            <person name="Tao W."/>
            <person name="Teichmann S."/>
            <person name="Tobari Y.N."/>
            <person name="Tomimura Y."/>
            <person name="Tsolas J.M."/>
            <person name="Valente V.L."/>
            <person name="Venter E."/>
            <person name="Venter J.C."/>
            <person name="Vicario S."/>
            <person name="Vieira F.G."/>
            <person name="Vilella A.J."/>
            <person name="Villasante A."/>
            <person name="Walenz B."/>
            <person name="Wang J."/>
            <person name="Wasserman M."/>
            <person name="Watts T."/>
            <person name="Wilson D."/>
            <person name="Wilson R.K."/>
            <person name="Wing R.A."/>
            <person name="Wolfner M.F."/>
            <person name="Wong A."/>
            <person name="Wong G.K."/>
            <person name="Wu C.I."/>
            <person name="Wu G."/>
            <person name="Yamamoto D."/>
            <person name="Yang H.P."/>
            <person name="Yang S.P."/>
            <person name="Yorke J.A."/>
            <person name="Yoshida K."/>
            <person name="Zdobnov E."/>
            <person name="Zhang P."/>
            <person name="Zhang Y."/>
            <person name="Zimin A.V."/>
            <person name="Baldwin J."/>
            <person name="Abdouelleil A."/>
            <person name="Abdulkadir J."/>
            <person name="Abebe A."/>
            <person name="Abera B."/>
            <person name="Abreu J."/>
            <person name="Acer S.C."/>
            <person name="Aftuck L."/>
            <person name="Alexander A."/>
            <person name="An P."/>
            <person name="Anderson E."/>
            <person name="Anderson S."/>
            <person name="Arachi H."/>
            <person name="Azer M."/>
            <person name="Bachantsang P."/>
            <person name="Barry A."/>
            <person name="Bayul T."/>
            <person name="Berlin A."/>
            <person name="Bessette D."/>
            <person name="Bloom T."/>
            <person name="Blye J."/>
            <person name="Boguslavskiy L."/>
            <person name="Bonnet C."/>
            <person name="Boukhgalter B."/>
            <person name="Bourzgui I."/>
            <person name="Brown A."/>
            <person name="Cahill P."/>
            <person name="Channer S."/>
            <person name="Cheshatsang Y."/>
            <person name="Chuda L."/>
            <person name="Citroen M."/>
            <person name="Collymore A."/>
            <person name="Cooke P."/>
            <person name="Costello M."/>
            <person name="D'Aco K."/>
            <person name="Daza R."/>
            <person name="De Haan G."/>
            <person name="DeGray S."/>
            <person name="DeMaso C."/>
            <person name="Dhargay N."/>
            <person name="Dooley K."/>
            <person name="Dooley E."/>
            <person name="Doricent M."/>
            <person name="Dorje P."/>
            <person name="Dorjee K."/>
            <person name="Dupes A."/>
            <person name="Elong R."/>
            <person name="Falk J."/>
            <person name="Farina A."/>
            <person name="Faro S."/>
            <person name="Ferguson D."/>
            <person name="Fisher S."/>
            <person name="Foley C.D."/>
            <person name="Franke A."/>
            <person name="Friedrich D."/>
            <person name="Gadbois L."/>
            <person name="Gearin G."/>
            <person name="Gearin C.R."/>
            <person name="Giannoukos G."/>
            <person name="Goode T."/>
            <person name="Graham J."/>
            <person name="Grandbois E."/>
            <person name="Grewal S."/>
            <person name="Gyaltsen K."/>
            <person name="Hafez N."/>
            <person name="Hagos B."/>
            <person name="Hall J."/>
            <person name="Henson C."/>
            <person name="Hollinger A."/>
            <person name="Honan T."/>
            <person name="Huard M.D."/>
            <person name="Hughes L."/>
            <person name="Hurhula B."/>
            <person name="Husby M.E."/>
            <person name="Kamat A."/>
            <person name="Kanga B."/>
            <person name="Kashin S."/>
            <person name="Khazanovich D."/>
            <person name="Kisner P."/>
            <person name="Lance K."/>
            <person name="Lara M."/>
            <person name="Lee W."/>
            <person name="Lennon N."/>
            <person name="Letendre F."/>
            <person name="LeVine R."/>
            <person name="Lipovsky A."/>
            <person name="Liu X."/>
            <person name="Liu J."/>
            <person name="Liu S."/>
            <person name="Lokyitsang T."/>
            <person name="Lokyitsang Y."/>
            <person name="Lubonja R."/>
            <person name="Lui A."/>
            <person name="MacDonald P."/>
            <person name="Magnisalis V."/>
            <person name="Maru K."/>
            <person name="Matthews C."/>
            <person name="McCusker W."/>
            <person name="McDonough S."/>
            <person name="Mehta T."/>
            <person name="Meldrim J."/>
            <person name="Meneus L."/>
            <person name="Mihai O."/>
            <person name="Mihalev A."/>
            <person name="Mihova T."/>
            <person name="Mittelman R."/>
            <person name="Mlenga V."/>
            <person name="Montmayeur A."/>
            <person name="Mulrain L."/>
            <person name="Navidi A."/>
            <person name="Naylor J."/>
            <person name="Negash T."/>
            <person name="Nguyen T."/>
            <person name="Nguyen N."/>
            <person name="Nicol R."/>
            <person name="Norbu C."/>
            <person name="Norbu N."/>
            <person name="Novod N."/>
            <person name="O'Neill B."/>
            <person name="Osman S."/>
            <person name="Markiewicz E."/>
            <person name="Oyono O.L."/>
            <person name="Patti C."/>
            <person name="Phunkhang P."/>
            <person name="Pierre F."/>
            <person name="Priest M."/>
            <person name="Raghuraman S."/>
            <person name="Rege F."/>
            <person name="Reyes R."/>
            <person name="Rise C."/>
            <person name="Rogov P."/>
            <person name="Ross K."/>
            <person name="Ryan E."/>
            <person name="Settipalli S."/>
            <person name="Shea T."/>
            <person name="Sherpa N."/>
            <person name="Shi L."/>
            <person name="Shih D."/>
            <person name="Sparrow T."/>
            <person name="Spaulding J."/>
            <person name="Stalker J."/>
            <person name="Stange-Thomann N."/>
            <person name="Stavropoulos S."/>
            <person name="Stone C."/>
            <person name="Strader C."/>
            <person name="Tesfaye S."/>
            <person name="Thomson T."/>
            <person name="Thoulutsang Y."/>
            <person name="Thoulutsang D."/>
            <person name="Topham K."/>
            <person name="Topping I."/>
            <person name="Tsamla T."/>
            <person name="Vassiliev H."/>
            <person name="Vo A."/>
            <person name="Wangchuk T."/>
            <person name="Wangdi T."/>
            <person name="Weiand M."/>
            <person name="Wilkinson J."/>
            <person name="Wilson A."/>
            <person name="Yadav S."/>
            <person name="Young G."/>
            <person name="Yu Q."/>
            <person name="Zembek L."/>
            <person name="Zhong D."/>
            <person name="Zimmer A."/>
            <person name="Zwirko Z."/>
            <person name="Jaffe D.B."/>
            <person name="Alvarez P."/>
            <person name="Brockman W."/>
            <person name="Butler J."/>
            <person name="Chin C."/>
            <person name="Gnerre S."/>
            <person name="Grabherr M."/>
            <person name="Kleber M."/>
            <person name="Mauceli E."/>
            <person name="MacCallum I."/>
        </authorList>
    </citation>
    <scope>NUCLEOTIDE SEQUENCE [LARGE SCALE GENOMIC DNA]</scope>
    <source>
        <strain evidence="3">white501</strain>
    </source>
</reference>